<accession>A0A8J3VGX9</accession>
<keyword evidence="2" id="KW-0805">Transcription regulation</keyword>
<dbReference type="InterPro" id="IPR013325">
    <property type="entry name" value="RNA_pol_sigma_r2"/>
</dbReference>
<evidence type="ECO:0000256" key="3">
    <source>
        <dbReference type="ARBA" id="ARBA00023082"/>
    </source>
</evidence>
<gene>
    <name evidence="8" type="ORF">Rhe02_34050</name>
</gene>
<dbReference type="GO" id="GO:0016987">
    <property type="term" value="F:sigma factor activity"/>
    <property type="evidence" value="ECO:0007669"/>
    <property type="project" value="UniProtKB-KW"/>
</dbReference>
<dbReference type="SUPFAM" id="SSF88946">
    <property type="entry name" value="Sigma2 domain of RNA polymerase sigma factors"/>
    <property type="match status" value="1"/>
</dbReference>
<reference evidence="8" key="1">
    <citation type="submission" date="2021-01" db="EMBL/GenBank/DDBJ databases">
        <title>Whole genome shotgun sequence of Rhizocola hellebori NBRC 109834.</title>
        <authorList>
            <person name="Komaki H."/>
            <person name="Tamura T."/>
        </authorList>
    </citation>
    <scope>NUCLEOTIDE SEQUENCE</scope>
    <source>
        <strain evidence="8">NBRC 109834</strain>
    </source>
</reference>
<comment type="similarity">
    <text evidence="1">Belongs to the sigma-70 factor family. ECF subfamily.</text>
</comment>
<dbReference type="Proteomes" id="UP000612899">
    <property type="component" value="Unassembled WGS sequence"/>
</dbReference>
<dbReference type="NCBIfam" id="TIGR02983">
    <property type="entry name" value="SigE-fam_strep"/>
    <property type="match status" value="1"/>
</dbReference>
<evidence type="ECO:0000313" key="9">
    <source>
        <dbReference type="Proteomes" id="UP000612899"/>
    </source>
</evidence>
<dbReference type="CDD" id="cd06171">
    <property type="entry name" value="Sigma70_r4"/>
    <property type="match status" value="1"/>
</dbReference>
<dbReference type="PANTHER" id="PTHR43133">
    <property type="entry name" value="RNA POLYMERASE ECF-TYPE SIGMA FACTO"/>
    <property type="match status" value="1"/>
</dbReference>
<dbReference type="GO" id="GO:0003677">
    <property type="term" value="F:DNA binding"/>
    <property type="evidence" value="ECO:0007669"/>
    <property type="project" value="UniProtKB-KW"/>
</dbReference>
<evidence type="ECO:0000259" key="6">
    <source>
        <dbReference type="Pfam" id="PF04542"/>
    </source>
</evidence>
<keyword evidence="5" id="KW-0804">Transcription</keyword>
<dbReference type="EMBL" id="BONY01000018">
    <property type="protein sequence ID" value="GIH05338.1"/>
    <property type="molecule type" value="Genomic_DNA"/>
</dbReference>
<dbReference type="Pfam" id="PF08281">
    <property type="entry name" value="Sigma70_r4_2"/>
    <property type="match status" value="1"/>
</dbReference>
<dbReference type="InterPro" id="IPR039425">
    <property type="entry name" value="RNA_pol_sigma-70-like"/>
</dbReference>
<feature type="domain" description="RNA polymerase sigma-70 region 2" evidence="6">
    <location>
        <begin position="24"/>
        <end position="82"/>
    </location>
</feature>
<dbReference type="PANTHER" id="PTHR43133:SF50">
    <property type="entry name" value="ECF RNA POLYMERASE SIGMA FACTOR SIGM"/>
    <property type="match status" value="1"/>
</dbReference>
<dbReference type="AlphaFoldDB" id="A0A8J3VGX9"/>
<keyword evidence="4" id="KW-0238">DNA-binding</keyword>
<dbReference type="Gene3D" id="1.10.1740.10">
    <property type="match status" value="1"/>
</dbReference>
<comment type="caution">
    <text evidence="8">The sequence shown here is derived from an EMBL/GenBank/DDBJ whole genome shotgun (WGS) entry which is preliminary data.</text>
</comment>
<dbReference type="InterPro" id="IPR007627">
    <property type="entry name" value="RNA_pol_sigma70_r2"/>
</dbReference>
<dbReference type="InterPro" id="IPR013324">
    <property type="entry name" value="RNA_pol_sigma_r3/r4-like"/>
</dbReference>
<evidence type="ECO:0000256" key="4">
    <source>
        <dbReference type="ARBA" id="ARBA00023125"/>
    </source>
</evidence>
<dbReference type="Pfam" id="PF04542">
    <property type="entry name" value="Sigma70_r2"/>
    <property type="match status" value="1"/>
</dbReference>
<keyword evidence="3" id="KW-0731">Sigma factor</keyword>
<protein>
    <submittedName>
        <fullName evidence="8">RNA polymerase sigma24 factor</fullName>
    </submittedName>
</protein>
<dbReference type="Gene3D" id="1.10.10.10">
    <property type="entry name" value="Winged helix-like DNA-binding domain superfamily/Winged helix DNA-binding domain"/>
    <property type="match status" value="1"/>
</dbReference>
<evidence type="ECO:0000259" key="7">
    <source>
        <dbReference type="Pfam" id="PF08281"/>
    </source>
</evidence>
<dbReference type="InterPro" id="IPR014325">
    <property type="entry name" value="RNA_pol_sigma-E_actinobac"/>
</dbReference>
<name>A0A8J3VGX9_9ACTN</name>
<dbReference type="InterPro" id="IPR036388">
    <property type="entry name" value="WH-like_DNA-bd_sf"/>
</dbReference>
<dbReference type="SUPFAM" id="SSF88659">
    <property type="entry name" value="Sigma3 and sigma4 domains of RNA polymerase sigma factors"/>
    <property type="match status" value="1"/>
</dbReference>
<evidence type="ECO:0000313" key="8">
    <source>
        <dbReference type="EMBL" id="GIH05338.1"/>
    </source>
</evidence>
<dbReference type="InterPro" id="IPR014284">
    <property type="entry name" value="RNA_pol_sigma-70_dom"/>
</dbReference>
<feature type="domain" description="RNA polymerase sigma factor 70 region 4 type 2" evidence="7">
    <location>
        <begin position="108"/>
        <end position="158"/>
    </location>
</feature>
<keyword evidence="9" id="KW-1185">Reference proteome</keyword>
<dbReference type="GO" id="GO:0006352">
    <property type="term" value="P:DNA-templated transcription initiation"/>
    <property type="evidence" value="ECO:0007669"/>
    <property type="project" value="InterPro"/>
</dbReference>
<dbReference type="RefSeq" id="WP_203909192.1">
    <property type="nucleotide sequence ID" value="NZ_BONY01000018.1"/>
</dbReference>
<proteinExistence type="inferred from homology"/>
<evidence type="ECO:0000256" key="2">
    <source>
        <dbReference type="ARBA" id="ARBA00023015"/>
    </source>
</evidence>
<dbReference type="InterPro" id="IPR013249">
    <property type="entry name" value="RNA_pol_sigma70_r4_t2"/>
</dbReference>
<evidence type="ECO:0000256" key="1">
    <source>
        <dbReference type="ARBA" id="ARBA00010641"/>
    </source>
</evidence>
<organism evidence="8 9">
    <name type="scientific">Rhizocola hellebori</name>
    <dbReference type="NCBI Taxonomy" id="1392758"/>
    <lineage>
        <taxon>Bacteria</taxon>
        <taxon>Bacillati</taxon>
        <taxon>Actinomycetota</taxon>
        <taxon>Actinomycetes</taxon>
        <taxon>Micromonosporales</taxon>
        <taxon>Micromonosporaceae</taxon>
        <taxon>Rhizocola</taxon>
    </lineage>
</organism>
<sequence>MDTSRFPGQGADFEVYVREVSAGLLRFGHLLTLDRAAAEDLAQETLIRVGLAWSRVRRDGNPVGYAHRTMLNVFLNRRRRRGDIPVATLPEAGKEDTGFAAVDATSDVRRLLAELPPKQRAAVALRYVHDMPDAQIGELLGCSPETVRSQVSRGLAALRAHLPEKGDMHA</sequence>
<dbReference type="NCBIfam" id="TIGR02937">
    <property type="entry name" value="sigma70-ECF"/>
    <property type="match status" value="1"/>
</dbReference>
<evidence type="ECO:0000256" key="5">
    <source>
        <dbReference type="ARBA" id="ARBA00023163"/>
    </source>
</evidence>